<gene>
    <name evidence="1" type="ORF">NTE_02331</name>
</gene>
<dbReference type="HOGENOM" id="CLU_2271130_0_0_2"/>
<protein>
    <submittedName>
        <fullName evidence="1">Uncharacterized protein</fullName>
    </submittedName>
</protein>
<dbReference type="Proteomes" id="UP000028194">
    <property type="component" value="Chromosome"/>
</dbReference>
<dbReference type="OrthoDB" id="375305at2157"/>
<organism evidence="1 2">
    <name type="scientific">Candidatus Nitrososphaera evergladensis SR1</name>
    <dbReference type="NCBI Taxonomy" id="1459636"/>
    <lineage>
        <taxon>Archaea</taxon>
        <taxon>Nitrososphaerota</taxon>
        <taxon>Nitrososphaeria</taxon>
        <taxon>Nitrososphaerales</taxon>
        <taxon>Nitrososphaeraceae</taxon>
        <taxon>Nitrososphaera</taxon>
    </lineage>
</organism>
<evidence type="ECO:0000313" key="2">
    <source>
        <dbReference type="Proteomes" id="UP000028194"/>
    </source>
</evidence>
<dbReference type="AlphaFoldDB" id="A0A075MYP4"/>
<accession>A0A075MYP4</accession>
<dbReference type="KEGG" id="nev:NTE_02331"/>
<name>A0A075MYP4_9ARCH</name>
<dbReference type="STRING" id="1459636.NTE_02331"/>
<reference evidence="1 2" key="1">
    <citation type="journal article" date="2014" name="PLoS ONE">
        <title>Genome Sequence of Candidatus Nitrososphaera evergladensis from Group I.1b Enriched from Everglades Soil Reveals Novel Genomic Features of the Ammonia-Oxidizing Archaea.</title>
        <authorList>
            <person name="Zhalnina K.V."/>
            <person name="Dias R."/>
            <person name="Leonard M.T."/>
            <person name="Dorr de Quadros P."/>
            <person name="Camargo F.A."/>
            <person name="Drew J.C."/>
            <person name="Farmerie W.G."/>
            <person name="Daroub S.H."/>
            <person name="Triplett E.W."/>
        </authorList>
    </citation>
    <scope>NUCLEOTIDE SEQUENCE [LARGE SCALE GENOMIC DNA]</scope>
    <source>
        <strain evidence="1 2">SR1</strain>
    </source>
</reference>
<evidence type="ECO:0000313" key="1">
    <source>
        <dbReference type="EMBL" id="AIF84384.1"/>
    </source>
</evidence>
<sequence length="103" mass="11330">MNPQAVLLKCAWEALSTLGEPTMQSIVWHLSNAGVEMVPETFDIRKFYPALADMIGDSGADIIMEIAARSMVLELQLDVPTDPRDPALEKVLKVLEVAQKVAH</sequence>
<dbReference type="GeneID" id="41598047"/>
<dbReference type="RefSeq" id="WP_148700965.1">
    <property type="nucleotide sequence ID" value="NZ_CP007174.1"/>
</dbReference>
<proteinExistence type="predicted"/>
<dbReference type="EMBL" id="CP007174">
    <property type="protein sequence ID" value="AIF84384.1"/>
    <property type="molecule type" value="Genomic_DNA"/>
</dbReference>
<keyword evidence="2" id="KW-1185">Reference proteome</keyword>